<evidence type="ECO:0000259" key="5">
    <source>
        <dbReference type="PROSITE" id="PS51352"/>
    </source>
</evidence>
<evidence type="ECO:0000313" key="6">
    <source>
        <dbReference type="EMBL" id="REA57680.1"/>
    </source>
</evidence>
<comment type="similarity">
    <text evidence="1">Belongs to the SCO1/2 family.</text>
</comment>
<organism evidence="6 7">
    <name type="scientific">Dyadobacter luteus</name>
    <dbReference type="NCBI Taxonomy" id="2259619"/>
    <lineage>
        <taxon>Bacteria</taxon>
        <taxon>Pseudomonadati</taxon>
        <taxon>Bacteroidota</taxon>
        <taxon>Cytophagia</taxon>
        <taxon>Cytophagales</taxon>
        <taxon>Spirosomataceae</taxon>
        <taxon>Dyadobacter</taxon>
    </lineage>
</organism>
<dbReference type="RefSeq" id="WP_115833367.1">
    <property type="nucleotide sequence ID" value="NZ_QNUL01000026.1"/>
</dbReference>
<gene>
    <name evidence="6" type="ORF">DSL64_23375</name>
</gene>
<dbReference type="OrthoDB" id="9811998at2"/>
<dbReference type="PANTHER" id="PTHR12151">
    <property type="entry name" value="ELECTRON TRANSPORT PROTIN SCO1/SENC FAMILY MEMBER"/>
    <property type="match status" value="1"/>
</dbReference>
<comment type="caution">
    <text evidence="6">The sequence shown here is derived from an EMBL/GenBank/DDBJ whole genome shotgun (WGS) entry which is preliminary data.</text>
</comment>
<dbReference type="Gene3D" id="3.40.30.10">
    <property type="entry name" value="Glutaredoxin"/>
    <property type="match status" value="1"/>
</dbReference>
<evidence type="ECO:0000313" key="7">
    <source>
        <dbReference type="Proteomes" id="UP000256373"/>
    </source>
</evidence>
<dbReference type="PANTHER" id="PTHR12151:SF25">
    <property type="entry name" value="LINALOOL DEHYDRATASE_ISOMERASE DOMAIN-CONTAINING PROTEIN"/>
    <property type="match status" value="1"/>
</dbReference>
<dbReference type="InterPro" id="IPR003782">
    <property type="entry name" value="SCO1/SenC"/>
</dbReference>
<dbReference type="PROSITE" id="PS51257">
    <property type="entry name" value="PROKAR_LIPOPROTEIN"/>
    <property type="match status" value="1"/>
</dbReference>
<keyword evidence="7" id="KW-1185">Reference proteome</keyword>
<dbReference type="EMBL" id="QNUL01000026">
    <property type="protein sequence ID" value="REA57680.1"/>
    <property type="molecule type" value="Genomic_DNA"/>
</dbReference>
<dbReference type="PROSITE" id="PS51352">
    <property type="entry name" value="THIOREDOXIN_2"/>
    <property type="match status" value="1"/>
</dbReference>
<dbReference type="CDD" id="cd02968">
    <property type="entry name" value="SCO"/>
    <property type="match status" value="1"/>
</dbReference>
<evidence type="ECO:0000256" key="2">
    <source>
        <dbReference type="ARBA" id="ARBA00023008"/>
    </source>
</evidence>
<dbReference type="AlphaFoldDB" id="A0A3D8Y593"/>
<dbReference type="InterPro" id="IPR036249">
    <property type="entry name" value="Thioredoxin-like_sf"/>
</dbReference>
<feature type="domain" description="Thioredoxin" evidence="5">
    <location>
        <begin position="53"/>
        <end position="221"/>
    </location>
</feature>
<protein>
    <submittedName>
        <fullName evidence="6">SCO family protein</fullName>
    </submittedName>
</protein>
<sequence length="221" mass="24897">MNLVKVTFVLKSILLTSIVALVITSCDNAGKKLPILGERDWTTKTVDGKEVVDTIYNTIPPFSFVNQNGDTITEQIVKDKIYVADFFFTTCPTICPVMKKQMLTVYEKFKDNPELMILSHTIDPEHDTPSVLNTFAKDLNVTGTQWQFLTGPKEKTYELGLKNYMVVAKEEKTAEGGFLHSGAFILVDKDKHVRGMYDGTTEEGTKKLIADIQTLLDEYKK</sequence>
<dbReference type="GO" id="GO:0046872">
    <property type="term" value="F:metal ion binding"/>
    <property type="evidence" value="ECO:0007669"/>
    <property type="project" value="UniProtKB-KW"/>
</dbReference>
<accession>A0A3D8Y593</accession>
<dbReference type="InterPro" id="IPR013766">
    <property type="entry name" value="Thioredoxin_domain"/>
</dbReference>
<feature type="binding site" evidence="3">
    <location>
        <position position="95"/>
    </location>
    <ligand>
        <name>Cu cation</name>
        <dbReference type="ChEBI" id="CHEBI:23378"/>
    </ligand>
</feature>
<feature type="disulfide bond" description="Redox-active" evidence="4">
    <location>
        <begin position="91"/>
        <end position="95"/>
    </location>
</feature>
<name>A0A3D8Y593_9BACT</name>
<dbReference type="SUPFAM" id="SSF52833">
    <property type="entry name" value="Thioredoxin-like"/>
    <property type="match status" value="1"/>
</dbReference>
<evidence type="ECO:0000256" key="3">
    <source>
        <dbReference type="PIRSR" id="PIRSR603782-1"/>
    </source>
</evidence>
<feature type="binding site" evidence="3">
    <location>
        <position position="91"/>
    </location>
    <ligand>
        <name>Cu cation</name>
        <dbReference type="ChEBI" id="CHEBI:23378"/>
    </ligand>
</feature>
<feature type="binding site" evidence="3">
    <location>
        <position position="180"/>
    </location>
    <ligand>
        <name>Cu cation</name>
        <dbReference type="ChEBI" id="CHEBI:23378"/>
    </ligand>
</feature>
<evidence type="ECO:0000256" key="4">
    <source>
        <dbReference type="PIRSR" id="PIRSR603782-2"/>
    </source>
</evidence>
<dbReference type="Proteomes" id="UP000256373">
    <property type="component" value="Unassembled WGS sequence"/>
</dbReference>
<keyword evidence="3" id="KW-0479">Metal-binding</keyword>
<reference evidence="6 7" key="1">
    <citation type="submission" date="2018-07" db="EMBL/GenBank/DDBJ databases">
        <title>Dyadobacter roseus sp. nov., isolated from rose rhizosphere soil.</title>
        <authorList>
            <person name="Chen L."/>
        </authorList>
    </citation>
    <scope>NUCLEOTIDE SEQUENCE [LARGE SCALE GENOMIC DNA]</scope>
    <source>
        <strain evidence="6 7">RS19</strain>
    </source>
</reference>
<keyword evidence="2 3" id="KW-0186">Copper</keyword>
<proteinExistence type="inferred from homology"/>
<keyword evidence="4" id="KW-1015">Disulfide bond</keyword>
<dbReference type="Pfam" id="PF02630">
    <property type="entry name" value="SCO1-SenC"/>
    <property type="match status" value="1"/>
</dbReference>
<evidence type="ECO:0000256" key="1">
    <source>
        <dbReference type="ARBA" id="ARBA00010996"/>
    </source>
</evidence>